<dbReference type="InterPro" id="IPR048363">
    <property type="entry name" value="CTSRT_C2"/>
</dbReference>
<gene>
    <name evidence="4" type="primary">ALS2CR11</name>
</gene>
<accession>A0A8B7QTV2</accession>
<feature type="compositionally biased region" description="Basic and acidic residues" evidence="1">
    <location>
        <begin position="54"/>
        <end position="68"/>
    </location>
</feature>
<organism evidence="3 4">
    <name type="scientific">Hipposideros armiger</name>
    <name type="common">Great Himalayan leaf-nosed bat</name>
    <dbReference type="NCBI Taxonomy" id="186990"/>
    <lineage>
        <taxon>Eukaryota</taxon>
        <taxon>Metazoa</taxon>
        <taxon>Chordata</taxon>
        <taxon>Craniata</taxon>
        <taxon>Vertebrata</taxon>
        <taxon>Euteleostomi</taxon>
        <taxon>Mammalia</taxon>
        <taxon>Eutheria</taxon>
        <taxon>Laurasiatheria</taxon>
        <taxon>Chiroptera</taxon>
        <taxon>Yinpterochiroptera</taxon>
        <taxon>Rhinolophoidea</taxon>
        <taxon>Hipposideridae</taxon>
        <taxon>Hipposideros</taxon>
    </lineage>
</organism>
<dbReference type="CTD" id="151254"/>
<sequence>MDLPQEMAKASNAANNRSGHVHPLFTDPVLQKSPHSLEAPHIRESEFSSARSSQEQRKTEDLPKDQAKESTGNRLLNMLRRTFKGSESKVLDITPEIPNLVPFGDVVGCLAIHVKNCRHFTPKISFQHYNNLFIRISINNIVKYTKIRSLLPQNKLNSYNDKNALIKFDEVKYFSVQVPRRQDDERNNIYLELMQNDNNEKYPLFLGSVQVHLYDVIQKGCFTEEFQMLNKSTFICRVEVEFMFSYGNFGYGFSHQLKSLQKIIEPSMFMNVAPPAERTDPVTNVIIPQTVEYPAFLSPDLNVTVGMPISASQSHEPPVVRFTKLQQQPRERLVKMKKEYRDLSTWGEKATYLERILNPKLEYNQPKGSNTNEVLESQFEKKPEDIVTSDISLTKEGAETIPSELLDNDDEKGLTLPTLNQSNQDNINVVAPKSDESTKQRATPGLTIPSLIITEDKEVPLLEEYQSEAVPDRKMNNMLFHPEVKLKDNYPSLIKTDSSASEVMLKSIPISPGGIKRRNLDSSLTKIRWQINSLRLARRKSTSSVFPDSKSKSSFQSQDSKEDLELKYLPSEVNTMNENIKAPNFVDGLMQNKAYGQLNTNEKGKAFQKFNKYSFDPFLRNINNKMSIRIRQDQNMSKCRNILSAEVIEHEDQDPPYPTHSKTARLTNKIWHHSLDITTTDSVDTKKKSADGDPGSTTVKTSDTENNLVRDSAVTTTNTSNTKNNLKERLPSVSLPNIEGESSLTQNVNTCCLSKSLSLTSHIENLKQSIVLKSILSKHLQDLSDKLFSELEVPMDTEARKNSHSSLLLSVHDKPSSSLEDKIFENVQDLNSWLSKRDLLNSKSRASPILEDTPTDSLSEGRPGNPPEVGREFVSEKHLQAGEMAFPIKKKHSFKKKHLESEVSSSKPSFNGTAHDYIITQIFTAPIFSELEMGVGESRETQMNWQNQYPTALESLSSNIHTASDYEESDDEIELPEAKSVISQIIQAFPIDTLLESGIIKVTELDKEYQKSSLLDIGTAFVKEKPKDSTEDDSEIKSKTNSLSKQNIPIIPKEASAFLNRVEFIDNSQNISPLNSKYQSASDEKTDLPSNGQSLDREENDLNSTLENLSNLLMGTLNASDATMLKSFLKNIFSVFFIYNQSERRRQPEEELERLIQHPFPNNTEDLEEIKENFDKADLLDRKPSLSPKLRVFLEELSESEIKNLKSELSKHVQHYLVERLSESGYITREDLPKIYQNLYLMNEEAEPKGQNVFLEEYSETVKETMSFVNNFNHHFIDKHLEIKLRSFLNEILQNYFLKNVSESRLFKETESEPIHSNISSLRTETFLIPFHKLGQDVSKGSFVRRTEVNMKYPSNESLQNYLLSLSENEVLNLKAELSKHLQKLFIEKLSKSGLISERQLEGISHHINLINSSSTPLKYLKPDLSFRDENEFMEEHSEKQNKYSKIIHKTTLQKVPENRLVETELTRKEEKNIKENTSIVRGQKRYYPKEGANTLTLIKVQTSSNKTTQAIPLKKSSERLTDTVLKKERKEHGFMQLPQAEHFKTEIQDLHSWNGKSKITPSNTCFERTLKMKSLEKKEYNDIYKFVLQEKPEVLSPYPRIPYCKMPNEDDEYINKFTFPSRQNNSLTYFSSEAGENSEDQYYQRLKGYNNNSKKQHLVTSSHYKKEIQALHIKPSDICNEKWAKVFESQSFKNKVMEAEKSSKPSLFPEVLKSENLKPKFQKERDHVSKQNKSFNKIVEILPTTPPTTRILRKSIPRTLLHWTARRTIHDCLDRFEDLHVTSFQHLEKAKSRGILLGRSPNDSHNQLKHSARPYTAPEVQQREGYTGKLTSPRMVSAGLVHLHETIPDYEIQKMWPKNN</sequence>
<dbReference type="InterPro" id="IPR031462">
    <property type="entry name" value="CTSRT"/>
</dbReference>
<feature type="region of interest" description="Disordered" evidence="1">
    <location>
        <begin position="845"/>
        <end position="870"/>
    </location>
</feature>
<feature type="region of interest" description="Disordered" evidence="1">
    <location>
        <begin position="1024"/>
        <end position="1043"/>
    </location>
</feature>
<evidence type="ECO:0000313" key="4">
    <source>
        <dbReference type="RefSeq" id="XP_019491158.1"/>
    </source>
</evidence>
<dbReference type="Pfam" id="PF15729">
    <property type="entry name" value="CTSRT"/>
    <property type="match status" value="1"/>
</dbReference>
<feature type="compositionally biased region" description="Low complexity" evidence="1">
    <location>
        <begin position="542"/>
        <end position="558"/>
    </location>
</feature>
<dbReference type="InterPro" id="IPR035892">
    <property type="entry name" value="C2_domain_sf"/>
</dbReference>
<dbReference type="PANTHER" id="PTHR21665">
    <property type="entry name" value="CATION CHANNEL SPERM-ASSOCIATED TARGETING SUBUNIT TAU"/>
    <property type="match status" value="1"/>
</dbReference>
<evidence type="ECO:0000313" key="3">
    <source>
        <dbReference type="Proteomes" id="UP000694851"/>
    </source>
</evidence>
<feature type="region of interest" description="Disordered" evidence="1">
    <location>
        <begin position="1073"/>
        <end position="1098"/>
    </location>
</feature>
<dbReference type="GeneID" id="109379202"/>
<dbReference type="KEGG" id="hai:109379202"/>
<protein>
    <submittedName>
        <fullName evidence="4">Amyotrophic lateral sclerosis 2 chromosomal region candidate gene 11 protein</fullName>
    </submittedName>
</protein>
<name>A0A8B7QTV2_HIPAR</name>
<dbReference type="SUPFAM" id="SSF49562">
    <property type="entry name" value="C2 domain (Calcium/lipid-binding domain, CaLB)"/>
    <property type="match status" value="1"/>
</dbReference>
<keyword evidence="3" id="KW-1185">Reference proteome</keyword>
<feature type="compositionally biased region" description="Low complexity" evidence="1">
    <location>
        <begin position="715"/>
        <end position="724"/>
    </location>
</feature>
<dbReference type="PANTHER" id="PTHR21665:SF2">
    <property type="entry name" value="CATION CHANNEL SPERM-ASSOCIATED TARGETING SUBUNIT TAU"/>
    <property type="match status" value="1"/>
</dbReference>
<dbReference type="RefSeq" id="XP_019491158.1">
    <property type="nucleotide sequence ID" value="XM_019635613.1"/>
</dbReference>
<evidence type="ECO:0000256" key="1">
    <source>
        <dbReference type="SAM" id="MobiDB-lite"/>
    </source>
</evidence>
<dbReference type="OrthoDB" id="2144823at2759"/>
<feature type="domain" description="Cation channel sperm-associated targeting subunit tau C2" evidence="2">
    <location>
        <begin position="100"/>
        <end position="247"/>
    </location>
</feature>
<feature type="region of interest" description="Disordered" evidence="1">
    <location>
        <begin position="542"/>
        <end position="561"/>
    </location>
</feature>
<evidence type="ECO:0000259" key="2">
    <source>
        <dbReference type="Pfam" id="PF15729"/>
    </source>
</evidence>
<reference evidence="4" key="1">
    <citation type="submission" date="2025-08" db="UniProtKB">
        <authorList>
            <consortium name="RefSeq"/>
        </authorList>
    </citation>
    <scope>IDENTIFICATION</scope>
    <source>
        <tissue evidence="4">Muscle</tissue>
    </source>
</reference>
<proteinExistence type="predicted"/>
<dbReference type="Proteomes" id="UP000694851">
    <property type="component" value="Unplaced"/>
</dbReference>
<feature type="compositionally biased region" description="Polar residues" evidence="1">
    <location>
        <begin position="695"/>
        <end position="709"/>
    </location>
</feature>
<feature type="region of interest" description="Disordered" evidence="1">
    <location>
        <begin position="681"/>
        <end position="725"/>
    </location>
</feature>
<feature type="region of interest" description="Disordered" evidence="1">
    <location>
        <begin position="1"/>
        <end position="71"/>
    </location>
</feature>